<evidence type="ECO:0000313" key="2">
    <source>
        <dbReference type="EMBL" id="CCH52355.1"/>
    </source>
</evidence>
<comment type="caution">
    <text evidence="2">The sequence shown here is derived from an EMBL/GenBank/DDBJ whole genome shotgun (WGS) entry which is preliminary data.</text>
</comment>
<organism evidence="2 3">
    <name type="scientific">Fibrisoma limi BUZ 3</name>
    <dbReference type="NCBI Taxonomy" id="1185876"/>
    <lineage>
        <taxon>Bacteria</taxon>
        <taxon>Pseudomonadati</taxon>
        <taxon>Bacteroidota</taxon>
        <taxon>Cytophagia</taxon>
        <taxon>Cytophagales</taxon>
        <taxon>Spirosomataceae</taxon>
        <taxon>Fibrisoma</taxon>
    </lineage>
</organism>
<protein>
    <submittedName>
        <fullName evidence="2">Uncharacterized protein</fullName>
    </submittedName>
</protein>
<feature type="transmembrane region" description="Helical" evidence="1">
    <location>
        <begin position="12"/>
        <end position="30"/>
    </location>
</feature>
<accession>I2GEN0</accession>
<dbReference type="eggNOG" id="ENOG5034AN3">
    <property type="taxonomic scope" value="Bacteria"/>
</dbReference>
<gene>
    <name evidence="2" type="ORF">BN8_01351</name>
</gene>
<dbReference type="AlphaFoldDB" id="I2GEN0"/>
<dbReference type="EMBL" id="CAIT01000005">
    <property type="protein sequence ID" value="CCH52355.1"/>
    <property type="molecule type" value="Genomic_DNA"/>
</dbReference>
<evidence type="ECO:0000313" key="3">
    <source>
        <dbReference type="Proteomes" id="UP000009309"/>
    </source>
</evidence>
<reference evidence="2 3" key="1">
    <citation type="journal article" date="2012" name="J. Bacteriol.">
        <title>Genome Sequence of the Filamentous Bacterium Fibrisoma limi BUZ 3T.</title>
        <authorList>
            <person name="Filippini M."/>
            <person name="Qi W."/>
            <person name="Jaenicke S."/>
            <person name="Goesmann A."/>
            <person name="Smits T.H."/>
            <person name="Bagheri H.C."/>
        </authorList>
    </citation>
    <scope>NUCLEOTIDE SEQUENCE [LARGE SCALE GENOMIC DNA]</scope>
    <source>
        <strain evidence="3">BUZ 3T</strain>
    </source>
</reference>
<keyword evidence="1" id="KW-1133">Transmembrane helix</keyword>
<dbReference type="STRING" id="1185876.BN8_01351"/>
<dbReference type="OrthoDB" id="979852at2"/>
<keyword evidence="3" id="KW-1185">Reference proteome</keyword>
<sequence length="222" mass="24658">MEDRLQKANDGAYNNLLIVALTLLAVYLVVSGFSKSKKQTYLDTAGTDTNTQQAQALRDAMNRSGVGMLMSVDGTDVDLIFQTAQQIKDYSAVADSYRVLYGSELTLDLQSELSRTDLQKFYDIIYKRGSNPTVPTTPTGGTSSNYTKQVKAKQTVNLRVFDKPQNILRQAKAGEVIGTYDGEADLTVTGKKERFVIVKTPHWFDFLYDVKVYVHKGSVTIS</sequence>
<evidence type="ECO:0000256" key="1">
    <source>
        <dbReference type="SAM" id="Phobius"/>
    </source>
</evidence>
<keyword evidence="1" id="KW-0472">Membrane</keyword>
<proteinExistence type="predicted"/>
<keyword evidence="1" id="KW-0812">Transmembrane</keyword>
<dbReference type="Proteomes" id="UP000009309">
    <property type="component" value="Unassembled WGS sequence"/>
</dbReference>
<dbReference type="RefSeq" id="WP_009280939.1">
    <property type="nucleotide sequence ID" value="NZ_CAIT01000005.1"/>
</dbReference>
<name>I2GEN0_9BACT</name>